<dbReference type="EMBL" id="UINC01007809">
    <property type="protein sequence ID" value="SVA35181.1"/>
    <property type="molecule type" value="Genomic_DNA"/>
</dbReference>
<dbReference type="AlphaFoldDB" id="A0A381V5B2"/>
<sequence>MKGVRDIHGDKNEAFASISLTVTLYDEIEISRGQGIVRQNPAKHRFVATLVVWVMDRYRLD</sequence>
<reference evidence="1" key="1">
    <citation type="submission" date="2018-05" db="EMBL/GenBank/DDBJ databases">
        <authorList>
            <person name="Lanie J.A."/>
            <person name="Ng W.-L."/>
            <person name="Kazmierczak K.M."/>
            <person name="Andrzejewski T.M."/>
            <person name="Davidsen T.M."/>
            <person name="Wayne K.J."/>
            <person name="Tettelin H."/>
            <person name="Glass J.I."/>
            <person name="Rusch D."/>
            <person name="Podicherti R."/>
            <person name="Tsui H.-C.T."/>
            <person name="Winkler M.E."/>
        </authorList>
    </citation>
    <scope>NUCLEOTIDE SEQUENCE</scope>
</reference>
<name>A0A381V5B2_9ZZZZ</name>
<gene>
    <name evidence="1" type="ORF">METZ01_LOCUS88035</name>
</gene>
<protein>
    <submittedName>
        <fullName evidence="1">Uncharacterized protein</fullName>
    </submittedName>
</protein>
<evidence type="ECO:0000313" key="1">
    <source>
        <dbReference type="EMBL" id="SVA35181.1"/>
    </source>
</evidence>
<organism evidence="1">
    <name type="scientific">marine metagenome</name>
    <dbReference type="NCBI Taxonomy" id="408172"/>
    <lineage>
        <taxon>unclassified sequences</taxon>
        <taxon>metagenomes</taxon>
        <taxon>ecological metagenomes</taxon>
    </lineage>
</organism>
<accession>A0A381V5B2</accession>
<proteinExistence type="predicted"/>